<gene>
    <name evidence="4" type="ORF">QWI33_25095</name>
</gene>
<proteinExistence type="predicted"/>
<name>A0ABT7YWL7_9ACTN</name>
<dbReference type="CDD" id="cd04301">
    <property type="entry name" value="NAT_SF"/>
    <property type="match status" value="1"/>
</dbReference>
<dbReference type="PANTHER" id="PTHR43877">
    <property type="entry name" value="AMINOALKYLPHOSPHONATE N-ACETYLTRANSFERASE-RELATED-RELATED"/>
    <property type="match status" value="1"/>
</dbReference>
<dbReference type="Gene3D" id="3.40.630.30">
    <property type="match status" value="1"/>
</dbReference>
<dbReference type="Pfam" id="PF00583">
    <property type="entry name" value="Acetyltransf_1"/>
    <property type="match status" value="1"/>
</dbReference>
<dbReference type="PROSITE" id="PS51186">
    <property type="entry name" value="GNAT"/>
    <property type="match status" value="1"/>
</dbReference>
<dbReference type="InterPro" id="IPR016181">
    <property type="entry name" value="Acyl_CoA_acyltransferase"/>
</dbReference>
<dbReference type="Proteomes" id="UP001171902">
    <property type="component" value="Unassembled WGS sequence"/>
</dbReference>
<dbReference type="SUPFAM" id="SSF55729">
    <property type="entry name" value="Acyl-CoA N-acyltransferases (Nat)"/>
    <property type="match status" value="1"/>
</dbReference>
<dbReference type="EMBL" id="JAUEMJ010000011">
    <property type="protein sequence ID" value="MDN3243022.1"/>
    <property type="molecule type" value="Genomic_DNA"/>
</dbReference>
<accession>A0ABT7YWL7</accession>
<evidence type="ECO:0000256" key="1">
    <source>
        <dbReference type="ARBA" id="ARBA00022679"/>
    </source>
</evidence>
<dbReference type="PANTHER" id="PTHR43877:SF2">
    <property type="entry name" value="AMINOALKYLPHOSPHONATE N-ACETYLTRANSFERASE-RELATED"/>
    <property type="match status" value="1"/>
</dbReference>
<keyword evidence="5" id="KW-1185">Reference proteome</keyword>
<reference evidence="4" key="1">
    <citation type="submission" date="2023-06" db="EMBL/GenBank/DDBJ databases">
        <title>Gycomyces niveus sp.nov., a novel actinomycete isolated from soil in Shouguang.</title>
        <authorList>
            <person name="Yang X."/>
            <person name="Zhao J."/>
        </authorList>
    </citation>
    <scope>NUCLEOTIDE SEQUENCE</scope>
    <source>
        <strain evidence="4">NEAU C2</strain>
    </source>
</reference>
<protein>
    <submittedName>
        <fullName evidence="4">GNAT family N-acetyltransferase</fullName>
    </submittedName>
</protein>
<evidence type="ECO:0000259" key="3">
    <source>
        <dbReference type="PROSITE" id="PS51186"/>
    </source>
</evidence>
<dbReference type="InterPro" id="IPR050832">
    <property type="entry name" value="Bact_Acetyltransf"/>
</dbReference>
<feature type="domain" description="N-acetyltransferase" evidence="3">
    <location>
        <begin position="15"/>
        <end position="163"/>
    </location>
</feature>
<evidence type="ECO:0000313" key="4">
    <source>
        <dbReference type="EMBL" id="MDN3243022.1"/>
    </source>
</evidence>
<dbReference type="RefSeq" id="WP_289959582.1">
    <property type="nucleotide sequence ID" value="NZ_JAUEMJ010000011.1"/>
</dbReference>
<keyword evidence="2" id="KW-0012">Acyltransferase</keyword>
<sequence>MRCNNNRATTLECRMRIAALVANLTEPVRDLMTTGAPWVRPRDPSDYWLAAELFADTCPVAIADDGTVTGAAIGFRSQTRPADVYVQDVIVHPAHRRQGIAAALISHLRTVASAAGATRIYLTSEPANTAAHAAWLALGFTNRHGDYRDPQTGVEVIANSKGPGKDRAVYDLDIA</sequence>
<keyword evidence="1" id="KW-0808">Transferase</keyword>
<evidence type="ECO:0000256" key="2">
    <source>
        <dbReference type="ARBA" id="ARBA00023315"/>
    </source>
</evidence>
<evidence type="ECO:0000313" key="5">
    <source>
        <dbReference type="Proteomes" id="UP001171902"/>
    </source>
</evidence>
<organism evidence="4 5">
    <name type="scientific">Glycomyces tritici</name>
    <dbReference type="NCBI Taxonomy" id="2665176"/>
    <lineage>
        <taxon>Bacteria</taxon>
        <taxon>Bacillati</taxon>
        <taxon>Actinomycetota</taxon>
        <taxon>Actinomycetes</taxon>
        <taxon>Glycomycetales</taxon>
        <taxon>Glycomycetaceae</taxon>
        <taxon>Glycomyces</taxon>
    </lineage>
</organism>
<comment type="caution">
    <text evidence="4">The sequence shown here is derived from an EMBL/GenBank/DDBJ whole genome shotgun (WGS) entry which is preliminary data.</text>
</comment>
<dbReference type="InterPro" id="IPR000182">
    <property type="entry name" value="GNAT_dom"/>
</dbReference>